<keyword evidence="3" id="KW-0418">Kinase</keyword>
<dbReference type="PROSITE" id="PS50293">
    <property type="entry name" value="TPR_REGION"/>
    <property type="match status" value="3"/>
</dbReference>
<comment type="caution">
    <text evidence="8">The sequence shown here is derived from an EMBL/GenBank/DDBJ whole genome shotgun (WGS) entry which is preliminary data.</text>
</comment>
<dbReference type="SMART" id="SM00220">
    <property type="entry name" value="S_TKc"/>
    <property type="match status" value="1"/>
</dbReference>
<dbReference type="SUPFAM" id="SSF48452">
    <property type="entry name" value="TPR-like"/>
    <property type="match status" value="1"/>
</dbReference>
<dbReference type="PROSITE" id="PS50011">
    <property type="entry name" value="PROTEIN_KINASE_DOM"/>
    <property type="match status" value="1"/>
</dbReference>
<evidence type="ECO:0000256" key="3">
    <source>
        <dbReference type="ARBA" id="ARBA00022777"/>
    </source>
</evidence>
<dbReference type="Pfam" id="PF00069">
    <property type="entry name" value="Pkinase"/>
    <property type="match status" value="1"/>
</dbReference>
<dbReference type="PANTHER" id="PTHR43289">
    <property type="entry name" value="MITOGEN-ACTIVATED PROTEIN KINASE KINASE KINASE 20-RELATED"/>
    <property type="match status" value="1"/>
</dbReference>
<dbReference type="PROSITE" id="PS50005">
    <property type="entry name" value="TPR"/>
    <property type="match status" value="3"/>
</dbReference>
<evidence type="ECO:0000259" key="7">
    <source>
        <dbReference type="PROSITE" id="PS50011"/>
    </source>
</evidence>
<evidence type="ECO:0000256" key="2">
    <source>
        <dbReference type="ARBA" id="ARBA00022741"/>
    </source>
</evidence>
<dbReference type="RefSeq" id="WP_320687441.1">
    <property type="nucleotide sequence ID" value="NZ_JAXBLV010000186.1"/>
</dbReference>
<dbReference type="SUPFAM" id="SSF56112">
    <property type="entry name" value="Protein kinase-like (PK-like)"/>
    <property type="match status" value="1"/>
</dbReference>
<keyword evidence="2" id="KW-0547">Nucleotide-binding</keyword>
<name>A0ABU5F456_9BACT</name>
<dbReference type="Gene3D" id="1.25.40.10">
    <property type="entry name" value="Tetratricopeptide repeat domain"/>
    <property type="match status" value="3"/>
</dbReference>
<proteinExistence type="predicted"/>
<evidence type="ECO:0000256" key="4">
    <source>
        <dbReference type="ARBA" id="ARBA00022840"/>
    </source>
</evidence>
<keyword evidence="9" id="KW-1185">Reference proteome</keyword>
<sequence length="836" mass="89458">MSDSLPDPSRTAPQTSDAPAAPVAFPSRADRYELQGVLARGGMGEVHEARDTVLNRRVAVKVIQGRFAADPAVTRRFLDEAQITGQLQHLGVPPVHDLGALPDGRPFLVMKLIKGQTLSDRLRERPAPGHEQARFVQVFEQICQTVAYAHSRNVIHRDLKPANVMIGAFGEVQVMDWGLAKVLTGAPEGGAAESGAPDDTGPASEIELSHDADPLTRAGSAFGTPQYMPPEQAQGEWAAVGPRADVFALGGILCEVLTGRPPYTGKTAEVRAKAVLGTVGDALARLDACGAEPELVELAKQCLSPNPEDRPADGAAVADRVAAFRAGVELRIERERLARNADAVGALLKQCEAALQNDDAASTALLLEQAERRAVEGADGFGPRLARARADLTTLQELDRIEDLRWTVSDNKLTPRAVIVTAWAEALRRHGIVPGGTTHAVVGKLLRESVIGRRLLATLDQWFAAEPSDALLELLGAIDPNAYRCRVREAIRAGDTKRLTRLAGQPDALQLAPQFATALSEQESVRPERRTQILRAAHERQPDSLLVLMALASPGAAPADAAGERVGWCRAALALRPKNAAVWNNLGITLRQRGDVDGAVEAYRQAVRFAPTDATVRYNLGIALHAKGELAAAAESYREAIKLEPGYAKAHSNLGLILHDLGASDQELAAHRRAIACDPSFARAHYNLGNALAHQGELDAAIAAYRDALRLDPDYAPAHHNLGIALQKSGDLGGAVEAIREAALRDLSDAAAPRTLAAVLEKKGDLAGAAAAYREATERDAKDAVTFFRLGWLLDRMGQSAESRAAFRRAGKLDKRYAKCATGSRVEILKALNFTA</sequence>
<evidence type="ECO:0000256" key="6">
    <source>
        <dbReference type="SAM" id="MobiDB-lite"/>
    </source>
</evidence>
<organism evidence="8 9">
    <name type="scientific">Gemmata algarum</name>
    <dbReference type="NCBI Taxonomy" id="2975278"/>
    <lineage>
        <taxon>Bacteria</taxon>
        <taxon>Pseudomonadati</taxon>
        <taxon>Planctomycetota</taxon>
        <taxon>Planctomycetia</taxon>
        <taxon>Gemmatales</taxon>
        <taxon>Gemmataceae</taxon>
        <taxon>Gemmata</taxon>
    </lineage>
</organism>
<keyword evidence="4" id="KW-0067">ATP-binding</keyword>
<dbReference type="Gene3D" id="1.10.510.10">
    <property type="entry name" value="Transferase(Phosphotransferase) domain 1"/>
    <property type="match status" value="1"/>
</dbReference>
<accession>A0ABU5F456</accession>
<feature type="domain" description="Protein kinase" evidence="7">
    <location>
        <begin position="32"/>
        <end position="324"/>
    </location>
</feature>
<keyword evidence="1" id="KW-0808">Transferase</keyword>
<dbReference type="EMBL" id="JAXBLV010000186">
    <property type="protein sequence ID" value="MDY3560953.1"/>
    <property type="molecule type" value="Genomic_DNA"/>
</dbReference>
<dbReference type="InterPro" id="IPR019734">
    <property type="entry name" value="TPR_rpt"/>
</dbReference>
<evidence type="ECO:0000256" key="1">
    <source>
        <dbReference type="ARBA" id="ARBA00022679"/>
    </source>
</evidence>
<dbReference type="Gene3D" id="3.30.200.20">
    <property type="entry name" value="Phosphorylase Kinase, domain 1"/>
    <property type="match status" value="1"/>
</dbReference>
<dbReference type="PROSITE" id="PS00108">
    <property type="entry name" value="PROTEIN_KINASE_ST"/>
    <property type="match status" value="1"/>
</dbReference>
<dbReference type="SMART" id="SM00028">
    <property type="entry name" value="TPR"/>
    <property type="match status" value="7"/>
</dbReference>
<reference evidence="9" key="1">
    <citation type="journal article" date="2023" name="Mar. Drugs">
        <title>Gemmata algarum, a Novel Planctomycete Isolated from an Algal Mat, Displays Antimicrobial Activity.</title>
        <authorList>
            <person name="Kumar G."/>
            <person name="Kallscheuer N."/>
            <person name="Kashif M."/>
            <person name="Ahamad S."/>
            <person name="Jagadeeshwari U."/>
            <person name="Pannikurungottu S."/>
            <person name="Haufschild T."/>
            <person name="Kabuu M."/>
            <person name="Sasikala C."/>
            <person name="Jogler C."/>
            <person name="Ramana C."/>
        </authorList>
    </citation>
    <scope>NUCLEOTIDE SEQUENCE [LARGE SCALE GENOMIC DNA]</scope>
    <source>
        <strain evidence="9">JC673</strain>
    </source>
</reference>
<dbReference type="InterPro" id="IPR011990">
    <property type="entry name" value="TPR-like_helical_dom_sf"/>
</dbReference>
<evidence type="ECO:0000313" key="9">
    <source>
        <dbReference type="Proteomes" id="UP001272242"/>
    </source>
</evidence>
<dbReference type="InterPro" id="IPR000719">
    <property type="entry name" value="Prot_kinase_dom"/>
</dbReference>
<gene>
    <name evidence="8" type="ORF">R5W23_002202</name>
</gene>
<feature type="repeat" description="TPR" evidence="5">
    <location>
        <begin position="580"/>
        <end position="613"/>
    </location>
</feature>
<evidence type="ECO:0000256" key="5">
    <source>
        <dbReference type="PROSITE-ProRule" id="PRU00339"/>
    </source>
</evidence>
<dbReference type="PANTHER" id="PTHR43289:SF6">
    <property type="entry name" value="SERINE_THREONINE-PROTEIN KINASE NEKL-3"/>
    <property type="match status" value="1"/>
</dbReference>
<dbReference type="InterPro" id="IPR011009">
    <property type="entry name" value="Kinase-like_dom_sf"/>
</dbReference>
<feature type="repeat" description="TPR" evidence="5">
    <location>
        <begin position="614"/>
        <end position="647"/>
    </location>
</feature>
<keyword evidence="5" id="KW-0802">TPR repeat</keyword>
<dbReference type="CDD" id="cd14014">
    <property type="entry name" value="STKc_PknB_like"/>
    <property type="match status" value="1"/>
</dbReference>
<feature type="region of interest" description="Disordered" evidence="6">
    <location>
        <begin position="1"/>
        <end position="26"/>
    </location>
</feature>
<protein>
    <submittedName>
        <fullName evidence="8">Tetratricopeptide repeat protein</fullName>
    </submittedName>
</protein>
<dbReference type="Pfam" id="PF13414">
    <property type="entry name" value="TPR_11"/>
    <property type="match status" value="2"/>
</dbReference>
<feature type="repeat" description="TPR" evidence="5">
    <location>
        <begin position="682"/>
        <end position="715"/>
    </location>
</feature>
<evidence type="ECO:0000313" key="8">
    <source>
        <dbReference type="EMBL" id="MDY3560953.1"/>
    </source>
</evidence>
<dbReference type="Proteomes" id="UP001272242">
    <property type="component" value="Unassembled WGS sequence"/>
</dbReference>
<dbReference type="InterPro" id="IPR008271">
    <property type="entry name" value="Ser/Thr_kinase_AS"/>
</dbReference>